<organism evidence="2 3">
    <name type="scientific">Nitrospira defluvii</name>
    <dbReference type="NCBI Taxonomy" id="330214"/>
    <lineage>
        <taxon>Bacteria</taxon>
        <taxon>Pseudomonadati</taxon>
        <taxon>Nitrospirota</taxon>
        <taxon>Nitrospiria</taxon>
        <taxon>Nitrospirales</taxon>
        <taxon>Nitrospiraceae</taxon>
        <taxon>Nitrospira</taxon>
    </lineage>
</organism>
<dbReference type="Proteomes" id="UP000675880">
    <property type="component" value="Unassembled WGS sequence"/>
</dbReference>
<evidence type="ECO:0000313" key="2">
    <source>
        <dbReference type="EMBL" id="CAE6797830.1"/>
    </source>
</evidence>
<keyword evidence="1" id="KW-0472">Membrane</keyword>
<accession>A0ABN7MEZ1</accession>
<dbReference type="EMBL" id="CAJNBJ010000020">
    <property type="protein sequence ID" value="CAE6797830.1"/>
    <property type="molecule type" value="Genomic_DNA"/>
</dbReference>
<evidence type="ECO:0000256" key="1">
    <source>
        <dbReference type="SAM" id="Phobius"/>
    </source>
</evidence>
<evidence type="ECO:0000313" key="3">
    <source>
        <dbReference type="Proteomes" id="UP000675880"/>
    </source>
</evidence>
<keyword evidence="3" id="KW-1185">Reference proteome</keyword>
<comment type="caution">
    <text evidence="2">The sequence shown here is derived from an EMBL/GenBank/DDBJ whole genome shotgun (WGS) entry which is preliminary data.</text>
</comment>
<keyword evidence="1" id="KW-0812">Transmembrane</keyword>
<gene>
    <name evidence="2" type="ORF">NSPZN2_70181</name>
</gene>
<name>A0ABN7MEZ1_9BACT</name>
<reference evidence="2 3" key="1">
    <citation type="submission" date="2021-02" db="EMBL/GenBank/DDBJ databases">
        <authorList>
            <person name="Han P."/>
        </authorList>
    </citation>
    <scope>NUCLEOTIDE SEQUENCE [LARGE SCALE GENOMIC DNA]</scope>
    <source>
        <strain evidence="2">Candidatus Nitrospira sp. ZN2</strain>
    </source>
</reference>
<protein>
    <submittedName>
        <fullName evidence="2">Uncharacterized protein</fullName>
    </submittedName>
</protein>
<feature type="transmembrane region" description="Helical" evidence="1">
    <location>
        <begin position="12"/>
        <end position="32"/>
    </location>
</feature>
<proteinExistence type="predicted"/>
<keyword evidence="1" id="KW-1133">Transmembrane helix</keyword>
<sequence length="453" mass="52190">MPTQAHRFKKRIVFASLACLVILVIANLVWLASRYSARTPQAVALTAFSKDAYPENPEKTSQVFGTYSHRQLIVEQLDGTRFRIRLEPATPQAAAIELTDVDLAHVVAAVPPWAKSDLDLTKIGLIDREWNRQQVRFTRPSPHLDVREGGDGFEQRALTRVDLARNCLNAGLWELLLFTTEDGEERVYEHLWFTFPLGLYKQVFERVNDLSYWSYWWSLEHWVDPSGTAIRLDRLRTVEREWPVQATALWDQPVSAQGEQVLKRRNILTPVATTYRDWYNQPVRFASFIPPGRYSRAHPRETQLHYLAELTGAIVRRVKLKEDTRSLFEIELAFRSSKTGESTRLILGGLDWAAIPVASSAQYDRGWQVPLGIGNPSFFESYEQVVASPPIHRTFYGFHLDAQNRWFDHHAIGVDGPLFHWDADDPSLLHLYLLSYERHTLLNHVILVIPQRS</sequence>